<feature type="domain" description="D-isomer specific 2-hydroxyacid dehydrogenase NAD-binding" evidence="4">
    <location>
        <begin position="105"/>
        <end position="293"/>
    </location>
</feature>
<dbReference type="Gene3D" id="3.40.50.720">
    <property type="entry name" value="NAD(P)-binding Rossmann-like Domain"/>
    <property type="match status" value="2"/>
</dbReference>
<comment type="similarity">
    <text evidence="1">Belongs to the D-isomer specific 2-hydroxyacid dehydrogenase family.</text>
</comment>
<dbReference type="GO" id="GO:0051287">
    <property type="term" value="F:NAD binding"/>
    <property type="evidence" value="ECO:0007669"/>
    <property type="project" value="InterPro"/>
</dbReference>
<accession>A0AAU6WCD6</accession>
<dbReference type="PROSITE" id="PS00671">
    <property type="entry name" value="D_2_HYDROXYACID_DH_3"/>
    <property type="match status" value="1"/>
</dbReference>
<evidence type="ECO:0000256" key="1">
    <source>
        <dbReference type="ARBA" id="ARBA00005854"/>
    </source>
</evidence>
<dbReference type="InterPro" id="IPR006140">
    <property type="entry name" value="D-isomer_DH_NAD-bd"/>
</dbReference>
<name>A0AAU6WCD6_9MICC</name>
<evidence type="ECO:0000313" key="5">
    <source>
        <dbReference type="EMBL" id="XAO45429.1"/>
    </source>
</evidence>
<dbReference type="SUPFAM" id="SSF52283">
    <property type="entry name" value="Formate/glycerate dehydrogenase catalytic domain-like"/>
    <property type="match status" value="1"/>
</dbReference>
<evidence type="ECO:0000256" key="3">
    <source>
        <dbReference type="ARBA" id="ARBA00023027"/>
    </source>
</evidence>
<organism evidence="5 6">
    <name type="scientific">Glutamicibacter ectropisis</name>
    <dbReference type="NCBI Taxonomy" id="3046593"/>
    <lineage>
        <taxon>Bacteria</taxon>
        <taxon>Bacillati</taxon>
        <taxon>Actinomycetota</taxon>
        <taxon>Actinomycetes</taxon>
        <taxon>Micrococcales</taxon>
        <taxon>Micrococcaceae</taxon>
        <taxon>Glutamicibacter</taxon>
    </lineage>
</organism>
<dbReference type="InterPro" id="IPR036291">
    <property type="entry name" value="NAD(P)-bd_dom_sf"/>
</dbReference>
<proteinExistence type="inferred from homology"/>
<dbReference type="PANTHER" id="PTHR43761">
    <property type="entry name" value="D-ISOMER SPECIFIC 2-HYDROXYACID DEHYDROGENASE FAMILY PROTEIN (AFU_ORTHOLOGUE AFUA_1G13630)"/>
    <property type="match status" value="1"/>
</dbReference>
<protein>
    <submittedName>
        <fullName evidence="5">NAD(P)-dependent oxidoreductase</fullName>
    </submittedName>
</protein>
<dbReference type="AlphaFoldDB" id="A0AAU6WCD6"/>
<dbReference type="Pfam" id="PF02826">
    <property type="entry name" value="2-Hacid_dh_C"/>
    <property type="match status" value="1"/>
</dbReference>
<dbReference type="Proteomes" id="UP001486888">
    <property type="component" value="Chromosome"/>
</dbReference>
<keyword evidence="6" id="KW-1185">Reference proteome</keyword>
<dbReference type="EMBL" id="CP125942">
    <property type="protein sequence ID" value="XAO45429.1"/>
    <property type="molecule type" value="Genomic_DNA"/>
</dbReference>
<keyword evidence="3" id="KW-0520">NAD</keyword>
<dbReference type="PANTHER" id="PTHR43761:SF1">
    <property type="entry name" value="D-ISOMER SPECIFIC 2-HYDROXYACID DEHYDROGENASE CATALYTIC DOMAIN-CONTAINING PROTEIN-RELATED"/>
    <property type="match status" value="1"/>
</dbReference>
<dbReference type="InterPro" id="IPR050418">
    <property type="entry name" value="D-iso_2-hydroxyacid_DH_PdxB"/>
</dbReference>
<keyword evidence="2" id="KW-0560">Oxidoreductase</keyword>
<evidence type="ECO:0000259" key="4">
    <source>
        <dbReference type="Pfam" id="PF02826"/>
    </source>
</evidence>
<dbReference type="SUPFAM" id="SSF51735">
    <property type="entry name" value="NAD(P)-binding Rossmann-fold domains"/>
    <property type="match status" value="1"/>
</dbReference>
<gene>
    <name evidence="5" type="ORF">QMQ05_13925</name>
</gene>
<dbReference type="InterPro" id="IPR029753">
    <property type="entry name" value="D-isomer_DH_CS"/>
</dbReference>
<reference evidence="5 6" key="1">
    <citation type="submission" date="2023-05" db="EMBL/GenBank/DDBJ databases">
        <title>Glutamicibacter sp. B1, complete genome.</title>
        <authorList>
            <person name="Long Y.H."/>
            <person name="Fang T."/>
            <person name="Li X.Y."/>
        </authorList>
    </citation>
    <scope>NUCLEOTIDE SEQUENCE [LARGE SCALE GENOMIC DNA]</scope>
    <source>
        <strain evidence="5 6">B1</strain>
    </source>
</reference>
<dbReference type="RefSeq" id="WP_345470937.1">
    <property type="nucleotide sequence ID" value="NZ_CP125942.1"/>
</dbReference>
<dbReference type="KEGG" id="gey:QMQ05_13925"/>
<evidence type="ECO:0000256" key="2">
    <source>
        <dbReference type="ARBA" id="ARBA00023002"/>
    </source>
</evidence>
<evidence type="ECO:0000313" key="6">
    <source>
        <dbReference type="Proteomes" id="UP001486888"/>
    </source>
</evidence>
<dbReference type="GO" id="GO:0016616">
    <property type="term" value="F:oxidoreductase activity, acting on the CH-OH group of donors, NAD or NADP as acceptor"/>
    <property type="evidence" value="ECO:0007669"/>
    <property type="project" value="UniProtKB-ARBA"/>
</dbReference>
<sequence length="330" mass="36148">MVNPLKIVVSDPIVSRFESRFRQLVPEHEWHFIAGLPSEDQSEQIAEADVLVCAKLSPEDAQRCQAGLVHVTGSGTDRVALASLPKTTRVATTSHHERSIAEHILMVILAHERRLFEVTNELRDGLWKTVATDQTVPMFRTFKDLTIGFIGMGGIGRQTLAAVSALGAKSVAVRRNISATAEADENLLWVKSMEYLPLLLESSDVVILGLPLTDETQNLLGAKEFGLMREDALLINVSRGPIVDAQALLVALERKSIGCAALDVWWEAPLNKVAPELTQRLAAHPQVIATPHYSGHAKITFEPRVNEICKNIDDYATQRSQLVTAAGAES</sequence>